<comment type="caution">
    <text evidence="3">The sequence shown here is derived from an EMBL/GenBank/DDBJ whole genome shotgun (WGS) entry which is preliminary data.</text>
</comment>
<reference evidence="3 4" key="1">
    <citation type="submission" date="2020-04" db="EMBL/GenBank/DDBJ databases">
        <authorList>
            <person name="Yoon J."/>
        </authorList>
    </citation>
    <scope>NUCLEOTIDE SEQUENCE [LARGE SCALE GENOMIC DNA]</scope>
    <source>
        <strain evidence="3 4">KMU-166</strain>
    </source>
</reference>
<sequence length="158" mass="16530">MIDSGDYMLAWQVYMGCGVAATLFWGLLLRVYRFGAFRFWLFLSVACLVLTPWHHPDVQGIWVPALLGALLTIMTDGVESALPALIIIGGGQLAALAIAIAAAIMVPSAAKASGQGSDEGSTPSPEAKSSASVNASTKAKKAPAKTESRIEPKFTPPA</sequence>
<keyword evidence="4" id="KW-1185">Reference proteome</keyword>
<dbReference type="EMBL" id="JAAWWK010000002">
    <property type="protein sequence ID" value="NKI17191.1"/>
    <property type="molecule type" value="Genomic_DNA"/>
</dbReference>
<feature type="transmembrane region" description="Helical" evidence="2">
    <location>
        <begin position="12"/>
        <end position="32"/>
    </location>
</feature>
<feature type="region of interest" description="Disordered" evidence="1">
    <location>
        <begin position="111"/>
        <end position="158"/>
    </location>
</feature>
<evidence type="ECO:0000256" key="1">
    <source>
        <dbReference type="SAM" id="MobiDB-lite"/>
    </source>
</evidence>
<accession>A0ABX1GE44</accession>
<keyword evidence="2" id="KW-1133">Transmembrane helix</keyword>
<evidence type="ECO:0000313" key="4">
    <source>
        <dbReference type="Proteomes" id="UP000765845"/>
    </source>
</evidence>
<keyword evidence="2" id="KW-0812">Transmembrane</keyword>
<proteinExistence type="predicted"/>
<protein>
    <submittedName>
        <fullName evidence="3">Uncharacterized protein</fullName>
    </submittedName>
</protein>
<dbReference type="RefSeq" id="WP_168449707.1">
    <property type="nucleotide sequence ID" value="NZ_JAAWWK010000002.1"/>
</dbReference>
<feature type="compositionally biased region" description="Polar residues" evidence="1">
    <location>
        <begin position="114"/>
        <end position="134"/>
    </location>
</feature>
<dbReference type="Proteomes" id="UP000765845">
    <property type="component" value="Unassembled WGS sequence"/>
</dbReference>
<keyword evidence="2" id="KW-0472">Membrane</keyword>
<evidence type="ECO:0000256" key="2">
    <source>
        <dbReference type="SAM" id="Phobius"/>
    </source>
</evidence>
<feature type="transmembrane region" description="Helical" evidence="2">
    <location>
        <begin position="39"/>
        <end position="55"/>
    </location>
</feature>
<organism evidence="3 4">
    <name type="scientific">Spongiibacter thalassae</name>
    <dbReference type="NCBI Taxonomy" id="2721624"/>
    <lineage>
        <taxon>Bacteria</taxon>
        <taxon>Pseudomonadati</taxon>
        <taxon>Pseudomonadota</taxon>
        <taxon>Gammaproteobacteria</taxon>
        <taxon>Cellvibrionales</taxon>
        <taxon>Spongiibacteraceae</taxon>
        <taxon>Spongiibacter</taxon>
    </lineage>
</organism>
<gene>
    <name evidence="3" type="ORF">HCU74_07120</name>
</gene>
<feature type="transmembrane region" description="Helical" evidence="2">
    <location>
        <begin position="85"/>
        <end position="106"/>
    </location>
</feature>
<name>A0ABX1GE44_9GAMM</name>
<evidence type="ECO:0000313" key="3">
    <source>
        <dbReference type="EMBL" id="NKI17191.1"/>
    </source>
</evidence>